<evidence type="ECO:0000256" key="1">
    <source>
        <dbReference type="ARBA" id="ARBA00008270"/>
    </source>
</evidence>
<evidence type="ECO:0000313" key="3">
    <source>
        <dbReference type="Proteomes" id="UP001216253"/>
    </source>
</evidence>
<dbReference type="PANTHER" id="PTHR13774">
    <property type="entry name" value="PHENAZINE BIOSYNTHESIS PROTEIN"/>
    <property type="match status" value="1"/>
</dbReference>
<dbReference type="NCBIfam" id="TIGR00654">
    <property type="entry name" value="PhzF_family"/>
    <property type="match status" value="1"/>
</dbReference>
<evidence type="ECO:0000313" key="2">
    <source>
        <dbReference type="EMBL" id="MDE8650320.1"/>
    </source>
</evidence>
<dbReference type="Pfam" id="PF02567">
    <property type="entry name" value="PhzC-PhzF"/>
    <property type="match status" value="1"/>
</dbReference>
<reference evidence="2 3" key="1">
    <citation type="submission" date="2023-03" db="EMBL/GenBank/DDBJ databases">
        <title>NovoSphingobium album sp. nov. isolated from polycyclic aromatic hydrocarbons- and heavy-metal polluted soil.</title>
        <authorList>
            <person name="Liu Z."/>
            <person name="Wang K."/>
        </authorList>
    </citation>
    <scope>NUCLEOTIDE SEQUENCE [LARGE SCALE GENOMIC DNA]</scope>
    <source>
        <strain evidence="2 3">H3SJ31-1</strain>
    </source>
</reference>
<dbReference type="PANTHER" id="PTHR13774:SF32">
    <property type="entry name" value="ANTISENSE-ENHANCING SEQUENCE 1"/>
    <property type="match status" value="1"/>
</dbReference>
<dbReference type="PIRSF" id="PIRSF016184">
    <property type="entry name" value="PhzC_PhzF"/>
    <property type="match status" value="1"/>
</dbReference>
<dbReference type="Proteomes" id="UP001216253">
    <property type="component" value="Unassembled WGS sequence"/>
</dbReference>
<gene>
    <name evidence="2" type="ORF">PYV00_01140</name>
</gene>
<dbReference type="SUPFAM" id="SSF54506">
    <property type="entry name" value="Diaminopimelate epimerase-like"/>
    <property type="match status" value="1"/>
</dbReference>
<dbReference type="InterPro" id="IPR003719">
    <property type="entry name" value="Phenazine_PhzF-like"/>
</dbReference>
<comment type="similarity">
    <text evidence="1">Belongs to the PhzF family.</text>
</comment>
<proteinExistence type="inferred from homology"/>
<sequence>MKLDLIDVFGTRALSGNPLAVVHGAAALDPAAMLRLTQWLGFSETTFLLPPADPAADYRARIFYPAGELPFAGHPTLGTCHAWLNAGGRPRVPGRIVQQCGIGLIEVRQEDDLLSFAAPPLIKDGPLDAAERAEAIRVAGVPEAAVIEAVHVVNGPRWQLLRLRSAEEVLAARPVARAPVGTDIGLAGPCGEGGEADWELRAFFANQHGAIVEDPVTGSFNAGVALHLFAHGLARDGYTAAQGRMTGADGRVRVRRDADGSVWIGGRCDTIAAGAALPAFAAVGA</sequence>
<comment type="caution">
    <text evidence="2">The sequence shown here is derived from an EMBL/GenBank/DDBJ whole genome shotgun (WGS) entry which is preliminary data.</text>
</comment>
<protein>
    <submittedName>
        <fullName evidence="2">PhzF family phenazine biosynthesis protein</fullName>
    </submittedName>
</protein>
<organism evidence="2 3">
    <name type="scientific">Novosphingobium album</name>
    <name type="common">ex Liu et al. 2023</name>
    <dbReference type="NCBI Taxonomy" id="3031130"/>
    <lineage>
        <taxon>Bacteria</taxon>
        <taxon>Pseudomonadati</taxon>
        <taxon>Pseudomonadota</taxon>
        <taxon>Alphaproteobacteria</taxon>
        <taxon>Sphingomonadales</taxon>
        <taxon>Sphingomonadaceae</taxon>
        <taxon>Novosphingobium</taxon>
    </lineage>
</organism>
<dbReference type="RefSeq" id="WP_275226403.1">
    <property type="nucleotide sequence ID" value="NZ_JARESE010000001.1"/>
</dbReference>
<dbReference type="Gene3D" id="3.10.310.10">
    <property type="entry name" value="Diaminopimelate Epimerase, Chain A, domain 1"/>
    <property type="match status" value="2"/>
</dbReference>
<name>A0ABT5WJU5_9SPHN</name>
<keyword evidence="3" id="KW-1185">Reference proteome</keyword>
<dbReference type="EMBL" id="JARESE010000001">
    <property type="protein sequence ID" value="MDE8650320.1"/>
    <property type="molecule type" value="Genomic_DNA"/>
</dbReference>
<accession>A0ABT5WJU5</accession>